<sequence length="411" mass="47093">MNNVEKRCLKMTSRERVIATIERKNLDRVPIDLGGTAVSTILAEAYDKLLKKLNIKKDIRIADTSQLFVYVDDEIVDLYNLDVIPLYPLKDFMGVRRDGGWKDWTTPHDGTPVKVFKDFNPRKMDDGSYIWENDGYVYRLPPGGFYFDCIKSPLENATTVKDIERYEIPIMDEEEKEWYGKMAKKLREKTDKFIVADIVGGWTDIAGPMMGNVNFYMAMVANKPLIHALMEKLNEVWKKRVDILRQVAGDNIDAIIMYSDLGTERGGMYSTETVKEMVIPYIREFYDHVRKVSNYYIILHSCGSIYQYIPDLIDAGVNILNPVQVGAANMEPEKLKREFGKHITFWGGAVDPQHVLAVKSPEEVREYAIHSTKVFKEGGGFVFTQPHNIQPGVPPENVMALYEVGNKYGKY</sequence>
<gene>
    <name evidence="2" type="ORF">DRJ00_01065</name>
</gene>
<protein>
    <recommendedName>
        <fullName evidence="1">Uroporphyrinogen decarboxylase (URO-D) domain-containing protein</fullName>
    </recommendedName>
</protein>
<dbReference type="GO" id="GO:0006779">
    <property type="term" value="P:porphyrin-containing compound biosynthetic process"/>
    <property type="evidence" value="ECO:0007669"/>
    <property type="project" value="InterPro"/>
</dbReference>
<dbReference type="SUPFAM" id="SSF51726">
    <property type="entry name" value="UROD/MetE-like"/>
    <property type="match status" value="1"/>
</dbReference>
<feature type="domain" description="Uroporphyrinogen decarboxylase (URO-D)" evidence="1">
    <location>
        <begin position="157"/>
        <end position="407"/>
    </location>
</feature>
<dbReference type="PANTHER" id="PTHR47099:SF1">
    <property type="entry name" value="METHYLCOBAMIDE:COM METHYLTRANSFERASE MTBA"/>
    <property type="match status" value="1"/>
</dbReference>
<name>A0A497E5P2_UNCAE</name>
<dbReference type="InterPro" id="IPR000257">
    <property type="entry name" value="Uroporphyrinogen_deCOase"/>
</dbReference>
<evidence type="ECO:0000313" key="3">
    <source>
        <dbReference type="Proteomes" id="UP000279422"/>
    </source>
</evidence>
<dbReference type="EMBL" id="QMPZ01000006">
    <property type="protein sequence ID" value="RLE10562.1"/>
    <property type="molecule type" value="Genomic_DNA"/>
</dbReference>
<dbReference type="GO" id="GO:0004853">
    <property type="term" value="F:uroporphyrinogen decarboxylase activity"/>
    <property type="evidence" value="ECO:0007669"/>
    <property type="project" value="InterPro"/>
</dbReference>
<dbReference type="AlphaFoldDB" id="A0A497E5P2"/>
<dbReference type="Proteomes" id="UP000279422">
    <property type="component" value="Unassembled WGS sequence"/>
</dbReference>
<reference evidence="2 3" key="1">
    <citation type="submission" date="2018-06" db="EMBL/GenBank/DDBJ databases">
        <title>Extensive metabolic versatility and redundancy in microbially diverse, dynamic hydrothermal sediments.</title>
        <authorList>
            <person name="Dombrowski N."/>
            <person name="Teske A."/>
            <person name="Baker B.J."/>
        </authorList>
    </citation>
    <scope>NUCLEOTIDE SEQUENCE [LARGE SCALE GENOMIC DNA]</scope>
    <source>
        <strain evidence="2">B47_G16</strain>
    </source>
</reference>
<evidence type="ECO:0000313" key="2">
    <source>
        <dbReference type="EMBL" id="RLE10562.1"/>
    </source>
</evidence>
<dbReference type="Pfam" id="PF01208">
    <property type="entry name" value="URO-D"/>
    <property type="match status" value="1"/>
</dbReference>
<dbReference type="PANTHER" id="PTHR47099">
    <property type="entry name" value="METHYLCOBAMIDE:COM METHYLTRANSFERASE MTBA"/>
    <property type="match status" value="1"/>
</dbReference>
<comment type="caution">
    <text evidence="2">The sequence shown here is derived from an EMBL/GenBank/DDBJ whole genome shotgun (WGS) entry which is preliminary data.</text>
</comment>
<evidence type="ECO:0000259" key="1">
    <source>
        <dbReference type="Pfam" id="PF01208"/>
    </source>
</evidence>
<organism evidence="2 3">
    <name type="scientific">Aerophobetes bacterium</name>
    <dbReference type="NCBI Taxonomy" id="2030807"/>
    <lineage>
        <taxon>Bacteria</taxon>
        <taxon>Candidatus Aerophobota</taxon>
    </lineage>
</organism>
<accession>A0A497E5P2</accession>
<dbReference type="InterPro" id="IPR038071">
    <property type="entry name" value="UROD/MetE-like_sf"/>
</dbReference>
<dbReference type="InterPro" id="IPR052024">
    <property type="entry name" value="Methanogen_methyltrans"/>
</dbReference>
<proteinExistence type="predicted"/>
<dbReference type="Gene3D" id="3.20.20.210">
    <property type="match status" value="1"/>
</dbReference>